<keyword evidence="2" id="KW-0238">DNA-binding</keyword>
<evidence type="ECO:0000256" key="3">
    <source>
        <dbReference type="ARBA" id="ARBA00023242"/>
    </source>
</evidence>
<evidence type="ECO:0000256" key="2">
    <source>
        <dbReference type="ARBA" id="ARBA00023125"/>
    </source>
</evidence>
<dbReference type="AlphaFoldDB" id="A0A6J2YQ56"/>
<evidence type="ECO:0000313" key="6">
    <source>
        <dbReference type="RefSeq" id="XP_030765472.1"/>
    </source>
</evidence>
<dbReference type="PROSITE" id="PS51253">
    <property type="entry name" value="HTH_CENPB"/>
    <property type="match status" value="1"/>
</dbReference>
<dbReference type="InParanoid" id="A0A6J2YQ56"/>
<evidence type="ECO:0000256" key="1">
    <source>
        <dbReference type="ARBA" id="ARBA00004123"/>
    </source>
</evidence>
<dbReference type="GO" id="GO:0005634">
    <property type="term" value="C:nucleus"/>
    <property type="evidence" value="ECO:0007669"/>
    <property type="project" value="UniProtKB-SubCell"/>
</dbReference>
<feature type="domain" description="HTH CENPB-type" evidence="4">
    <location>
        <begin position="82"/>
        <end position="161"/>
    </location>
</feature>
<dbReference type="OrthoDB" id="8187571at2759"/>
<dbReference type="GO" id="GO:0003677">
    <property type="term" value="F:DNA binding"/>
    <property type="evidence" value="ECO:0007669"/>
    <property type="project" value="UniProtKB-KW"/>
</dbReference>
<dbReference type="RefSeq" id="XP_030765472.1">
    <property type="nucleotide sequence ID" value="XM_030909612.1"/>
</dbReference>
<dbReference type="InterPro" id="IPR007889">
    <property type="entry name" value="HTH_Psq"/>
</dbReference>
<keyword evidence="3" id="KW-0539">Nucleus</keyword>
<dbReference type="Pfam" id="PF05225">
    <property type="entry name" value="HTH_psq"/>
    <property type="match status" value="1"/>
</dbReference>
<gene>
    <name evidence="6" type="primary">LOC115889562</name>
</gene>
<protein>
    <submittedName>
        <fullName evidence="6">Uncharacterized protein LOC115889562</fullName>
    </submittedName>
</protein>
<sequence length="234" mass="27735">MVRNYKPKTNRANINEDTMRQALREVLSKNMSQREAVRVYGIKRQTLQSRIKQILRTMNVEEYLQRTDDDGYESESDLQEKGKYATRKVFSTTQEEKLVNYLKQCSNMNYGLTYEQVRVMVYNYARILPSCKYPKNWNTHKKAGVDWLYGFMRRNRTLSLRKPESTSLARGLGFNRNRVNEFFNNYKNVLEKHKFTPERIFNLDETGVTTVLNPPKVIATKGKKLLLLRPREEN</sequence>
<keyword evidence="5" id="KW-1185">Reference proteome</keyword>
<dbReference type="SUPFAM" id="SSF46689">
    <property type="entry name" value="Homeodomain-like"/>
    <property type="match status" value="1"/>
</dbReference>
<reference evidence="6" key="1">
    <citation type="submission" date="2025-08" db="UniProtKB">
        <authorList>
            <consortium name="RefSeq"/>
        </authorList>
    </citation>
    <scope>IDENTIFICATION</scope>
    <source>
        <tissue evidence="6">Gonads</tissue>
    </source>
</reference>
<dbReference type="InterPro" id="IPR006600">
    <property type="entry name" value="HTH_CenpB_DNA-bd_dom"/>
</dbReference>
<dbReference type="Gene3D" id="1.10.10.60">
    <property type="entry name" value="Homeodomain-like"/>
    <property type="match status" value="1"/>
</dbReference>
<evidence type="ECO:0000313" key="5">
    <source>
        <dbReference type="Proteomes" id="UP000504635"/>
    </source>
</evidence>
<proteinExistence type="predicted"/>
<evidence type="ECO:0000259" key="4">
    <source>
        <dbReference type="PROSITE" id="PS51253"/>
    </source>
</evidence>
<organism evidence="5 6">
    <name type="scientific">Sitophilus oryzae</name>
    <name type="common">Rice weevil</name>
    <name type="synonym">Curculio oryzae</name>
    <dbReference type="NCBI Taxonomy" id="7048"/>
    <lineage>
        <taxon>Eukaryota</taxon>
        <taxon>Metazoa</taxon>
        <taxon>Ecdysozoa</taxon>
        <taxon>Arthropoda</taxon>
        <taxon>Hexapoda</taxon>
        <taxon>Insecta</taxon>
        <taxon>Pterygota</taxon>
        <taxon>Neoptera</taxon>
        <taxon>Endopterygota</taxon>
        <taxon>Coleoptera</taxon>
        <taxon>Polyphaga</taxon>
        <taxon>Cucujiformia</taxon>
        <taxon>Curculionidae</taxon>
        <taxon>Dryophthorinae</taxon>
        <taxon>Sitophilus</taxon>
    </lineage>
</organism>
<name>A0A6J2YQ56_SITOR</name>
<dbReference type="KEGG" id="soy:115889562"/>
<dbReference type="GeneID" id="115889562"/>
<comment type="subcellular location">
    <subcellularLocation>
        <location evidence="1">Nucleus</location>
    </subcellularLocation>
</comment>
<accession>A0A6J2YQ56</accession>
<dbReference type="InterPro" id="IPR009057">
    <property type="entry name" value="Homeodomain-like_sf"/>
</dbReference>
<dbReference type="Proteomes" id="UP000504635">
    <property type="component" value="Unplaced"/>
</dbReference>